<dbReference type="InterPro" id="IPR011008">
    <property type="entry name" value="Dimeric_a/b-barrel"/>
</dbReference>
<evidence type="ECO:0000313" key="5">
    <source>
        <dbReference type="EMBL" id="MFD2206715.1"/>
    </source>
</evidence>
<dbReference type="InterPro" id="IPR011991">
    <property type="entry name" value="ArsR-like_HTH"/>
</dbReference>
<dbReference type="Pfam" id="PF01037">
    <property type="entry name" value="AsnC_trans_reg"/>
    <property type="match status" value="1"/>
</dbReference>
<gene>
    <name evidence="5" type="ORF">ACFSKO_13875</name>
</gene>
<dbReference type="InterPro" id="IPR036388">
    <property type="entry name" value="WH-like_DNA-bd_sf"/>
</dbReference>
<dbReference type="Gene3D" id="3.30.70.920">
    <property type="match status" value="1"/>
</dbReference>
<dbReference type="PRINTS" id="PR00033">
    <property type="entry name" value="HTHASNC"/>
</dbReference>
<dbReference type="PANTHER" id="PTHR30154">
    <property type="entry name" value="LEUCINE-RESPONSIVE REGULATORY PROTEIN"/>
    <property type="match status" value="1"/>
</dbReference>
<dbReference type="InterPro" id="IPR019885">
    <property type="entry name" value="Tscrpt_reg_HTH_AsnC-type_CS"/>
</dbReference>
<sequence>MRAAGLRLDDRDIAILKILQKEGRITKAALAERVNLSPTPCWARLQRLEQSGLIESYEARLSVKAFSSFSTVLMEAELDSHRAEDFDRFEVAVQDIPEILECWAVGGGIDYILKIVTKDVDGYQRLVDRMLESKIGLRRYFTYVVTKPVKQETALPIDLLFDGSSSEE</sequence>
<dbReference type="InterPro" id="IPR000485">
    <property type="entry name" value="AsnC-type_HTH_dom"/>
</dbReference>
<evidence type="ECO:0000256" key="1">
    <source>
        <dbReference type="ARBA" id="ARBA00023015"/>
    </source>
</evidence>
<evidence type="ECO:0000256" key="2">
    <source>
        <dbReference type="ARBA" id="ARBA00023125"/>
    </source>
</evidence>
<evidence type="ECO:0000259" key="4">
    <source>
        <dbReference type="PROSITE" id="PS50956"/>
    </source>
</evidence>
<dbReference type="InterPro" id="IPR036390">
    <property type="entry name" value="WH_DNA-bd_sf"/>
</dbReference>
<dbReference type="SUPFAM" id="SSF46785">
    <property type="entry name" value="Winged helix' DNA-binding domain"/>
    <property type="match status" value="1"/>
</dbReference>
<reference evidence="6" key="1">
    <citation type="journal article" date="2019" name="Int. J. Syst. Evol. Microbiol.">
        <title>The Global Catalogue of Microorganisms (GCM) 10K type strain sequencing project: providing services to taxonomists for standard genome sequencing and annotation.</title>
        <authorList>
            <consortium name="The Broad Institute Genomics Platform"/>
            <consortium name="The Broad Institute Genome Sequencing Center for Infectious Disease"/>
            <person name="Wu L."/>
            <person name="Ma J."/>
        </authorList>
    </citation>
    <scope>NUCLEOTIDE SEQUENCE [LARGE SCALE GENOMIC DNA]</scope>
    <source>
        <strain evidence="6">CGMCC 4.7192</strain>
    </source>
</reference>
<dbReference type="Pfam" id="PF13412">
    <property type="entry name" value="HTH_24"/>
    <property type="match status" value="1"/>
</dbReference>
<feature type="domain" description="HTH asnC-type" evidence="4">
    <location>
        <begin position="8"/>
        <end position="70"/>
    </location>
</feature>
<dbReference type="PROSITE" id="PS00519">
    <property type="entry name" value="HTH_ASNC_1"/>
    <property type="match status" value="1"/>
</dbReference>
<dbReference type="InterPro" id="IPR019888">
    <property type="entry name" value="Tscrpt_reg_AsnC-like"/>
</dbReference>
<organism evidence="5 6">
    <name type="scientific">Kiloniella antarctica</name>
    <dbReference type="NCBI Taxonomy" id="1550907"/>
    <lineage>
        <taxon>Bacteria</taxon>
        <taxon>Pseudomonadati</taxon>
        <taxon>Pseudomonadota</taxon>
        <taxon>Alphaproteobacteria</taxon>
        <taxon>Rhodospirillales</taxon>
        <taxon>Kiloniellaceae</taxon>
        <taxon>Kiloniella</taxon>
    </lineage>
</organism>
<dbReference type="InterPro" id="IPR019887">
    <property type="entry name" value="Tscrpt_reg_AsnC/Lrp_C"/>
</dbReference>
<keyword evidence="1" id="KW-0805">Transcription regulation</keyword>
<accession>A0ABW5BMP3</accession>
<keyword evidence="3" id="KW-0804">Transcription</keyword>
<dbReference type="SUPFAM" id="SSF54909">
    <property type="entry name" value="Dimeric alpha+beta barrel"/>
    <property type="match status" value="1"/>
</dbReference>
<dbReference type="Proteomes" id="UP001597294">
    <property type="component" value="Unassembled WGS sequence"/>
</dbReference>
<dbReference type="RefSeq" id="WP_380252619.1">
    <property type="nucleotide sequence ID" value="NZ_JBHUII010000007.1"/>
</dbReference>
<dbReference type="SMART" id="SM00344">
    <property type="entry name" value="HTH_ASNC"/>
    <property type="match status" value="1"/>
</dbReference>
<keyword evidence="2" id="KW-0238">DNA-binding</keyword>
<dbReference type="EMBL" id="JBHUII010000007">
    <property type="protein sequence ID" value="MFD2206715.1"/>
    <property type="molecule type" value="Genomic_DNA"/>
</dbReference>
<comment type="caution">
    <text evidence="5">The sequence shown here is derived from an EMBL/GenBank/DDBJ whole genome shotgun (WGS) entry which is preliminary data.</text>
</comment>
<keyword evidence="6" id="KW-1185">Reference proteome</keyword>
<protein>
    <submittedName>
        <fullName evidence="5">Lrp/AsnC family transcriptional regulator</fullName>
    </submittedName>
</protein>
<evidence type="ECO:0000256" key="3">
    <source>
        <dbReference type="ARBA" id="ARBA00023163"/>
    </source>
</evidence>
<dbReference type="CDD" id="cd00090">
    <property type="entry name" value="HTH_ARSR"/>
    <property type="match status" value="1"/>
</dbReference>
<dbReference type="Gene3D" id="1.10.10.10">
    <property type="entry name" value="Winged helix-like DNA-binding domain superfamily/Winged helix DNA-binding domain"/>
    <property type="match status" value="1"/>
</dbReference>
<name>A0ABW5BMP3_9PROT</name>
<proteinExistence type="predicted"/>
<dbReference type="PROSITE" id="PS50956">
    <property type="entry name" value="HTH_ASNC_2"/>
    <property type="match status" value="1"/>
</dbReference>
<evidence type="ECO:0000313" key="6">
    <source>
        <dbReference type="Proteomes" id="UP001597294"/>
    </source>
</evidence>
<dbReference type="PANTHER" id="PTHR30154:SF34">
    <property type="entry name" value="TRANSCRIPTIONAL REGULATOR AZLB"/>
    <property type="match status" value="1"/>
</dbReference>